<evidence type="ECO:0000313" key="3">
    <source>
        <dbReference type="Proteomes" id="UP000281343"/>
    </source>
</evidence>
<evidence type="ECO:0000313" key="2">
    <source>
        <dbReference type="EMBL" id="RMA41268.1"/>
    </source>
</evidence>
<gene>
    <name evidence="2" type="ORF">D9R08_15570</name>
</gene>
<evidence type="ECO:0000259" key="1">
    <source>
        <dbReference type="Pfam" id="PF01243"/>
    </source>
</evidence>
<dbReference type="EMBL" id="RCNT01000008">
    <property type="protein sequence ID" value="RMA41268.1"/>
    <property type="molecule type" value="Genomic_DNA"/>
</dbReference>
<protein>
    <submittedName>
        <fullName evidence="2">Pyridoxamine 5-phosphate oxidase</fullName>
    </submittedName>
</protein>
<dbReference type="OrthoDB" id="9814594at2"/>
<proteinExistence type="predicted"/>
<dbReference type="Gene3D" id="2.30.110.10">
    <property type="entry name" value="Electron Transport, Fmn-binding Protein, Chain A"/>
    <property type="match status" value="1"/>
</dbReference>
<dbReference type="InterPro" id="IPR012349">
    <property type="entry name" value="Split_barrel_FMN-bd"/>
</dbReference>
<keyword evidence="3" id="KW-1185">Reference proteome</keyword>
<dbReference type="Pfam" id="PF01243">
    <property type="entry name" value="PNPOx_N"/>
    <property type="match status" value="1"/>
</dbReference>
<accession>A0A3L9Y203</accession>
<name>A0A3L9Y203_9RHOB</name>
<dbReference type="Proteomes" id="UP000281343">
    <property type="component" value="Unassembled WGS sequence"/>
</dbReference>
<sequence length="158" mass="16920">MADAPNPIRETDEDARTLAKGLIAAARFGALAVIEPETGLPTVTRIAVVPGPDGAPMSLISDLSSHSAALAANPACSLLLGEPEAKGDPLTHPRITLQCRAQRADKSALRAYYLGLYPKAQLYYDFGDFRMIRFQIDRALLNGGFGKAFHLTANDLGR</sequence>
<dbReference type="InterPro" id="IPR011576">
    <property type="entry name" value="Pyridox_Oxase_N"/>
</dbReference>
<feature type="domain" description="Pyridoxamine 5'-phosphate oxidase N-terminal" evidence="1">
    <location>
        <begin position="20"/>
        <end position="139"/>
    </location>
</feature>
<comment type="caution">
    <text evidence="2">The sequence shown here is derived from an EMBL/GenBank/DDBJ whole genome shotgun (WGS) entry which is preliminary data.</text>
</comment>
<dbReference type="RefSeq" id="WP_121898989.1">
    <property type="nucleotide sequence ID" value="NZ_RCNT01000008.1"/>
</dbReference>
<reference evidence="2 3" key="1">
    <citation type="submission" date="2018-10" db="EMBL/GenBank/DDBJ databases">
        <authorList>
            <person name="Jung H.S."/>
            <person name="Jeon C.O."/>
        </authorList>
    </citation>
    <scope>NUCLEOTIDE SEQUENCE [LARGE SCALE GENOMIC DNA]</scope>
    <source>
        <strain evidence="2 3">MA-7-27</strain>
    </source>
</reference>
<dbReference type="SUPFAM" id="SSF50475">
    <property type="entry name" value="FMN-binding split barrel"/>
    <property type="match status" value="1"/>
</dbReference>
<organism evidence="2 3">
    <name type="scientific">Rhodophyticola porphyridii</name>
    <dbReference type="NCBI Taxonomy" id="1852017"/>
    <lineage>
        <taxon>Bacteria</taxon>
        <taxon>Pseudomonadati</taxon>
        <taxon>Pseudomonadota</taxon>
        <taxon>Alphaproteobacteria</taxon>
        <taxon>Rhodobacterales</taxon>
        <taxon>Roseobacteraceae</taxon>
        <taxon>Rhodophyticola</taxon>
    </lineage>
</organism>
<dbReference type="AlphaFoldDB" id="A0A3L9Y203"/>